<keyword evidence="4" id="KW-1185">Reference proteome</keyword>
<dbReference type="RefSeq" id="XP_019739488.1">
    <property type="nucleotide sequence ID" value="XM_019883929.1"/>
</dbReference>
<dbReference type="AlphaFoldDB" id="A0A3Q2YV19"/>
<dbReference type="GeneID" id="109524234"/>
<keyword evidence="2" id="KW-0732">Signal</keyword>
<organism evidence="3 4">
    <name type="scientific">Hippocampus comes</name>
    <name type="common">Tiger tail seahorse</name>
    <dbReference type="NCBI Taxonomy" id="109280"/>
    <lineage>
        <taxon>Eukaryota</taxon>
        <taxon>Metazoa</taxon>
        <taxon>Chordata</taxon>
        <taxon>Craniata</taxon>
        <taxon>Vertebrata</taxon>
        <taxon>Euteleostomi</taxon>
        <taxon>Actinopterygii</taxon>
        <taxon>Neopterygii</taxon>
        <taxon>Teleostei</taxon>
        <taxon>Neoteleostei</taxon>
        <taxon>Acanthomorphata</taxon>
        <taxon>Syngnathiaria</taxon>
        <taxon>Syngnathiformes</taxon>
        <taxon>Syngnathoidei</taxon>
        <taxon>Syngnathidae</taxon>
        <taxon>Hippocampus</taxon>
    </lineage>
</organism>
<reference evidence="3" key="1">
    <citation type="submission" date="2025-08" db="UniProtKB">
        <authorList>
            <consortium name="Ensembl"/>
        </authorList>
    </citation>
    <scope>IDENTIFICATION</scope>
</reference>
<evidence type="ECO:0000313" key="4">
    <source>
        <dbReference type="Proteomes" id="UP000264820"/>
    </source>
</evidence>
<dbReference type="Gene3D" id="2.60.40.10">
    <property type="entry name" value="Immunoglobulins"/>
    <property type="match status" value="1"/>
</dbReference>
<dbReference type="STRING" id="109280.ENSHCOP00000021884"/>
<dbReference type="OMA" id="VEVQWCA"/>
<dbReference type="KEGG" id="hcq:109524234"/>
<accession>A0A3Q2YV19</accession>
<keyword evidence="1" id="KW-1133">Transmembrane helix</keyword>
<feature type="chain" id="PRO_5018599454" evidence="2">
    <location>
        <begin position="24"/>
        <end position="257"/>
    </location>
</feature>
<feature type="transmembrane region" description="Helical" evidence="1">
    <location>
        <begin position="209"/>
        <end position="230"/>
    </location>
</feature>
<name>A0A3Q2YV19_HIPCM</name>
<proteinExistence type="predicted"/>
<evidence type="ECO:0000313" key="3">
    <source>
        <dbReference type="Ensembl" id="ENSHCOP00000021884.1"/>
    </source>
</evidence>
<evidence type="ECO:0000256" key="2">
    <source>
        <dbReference type="SAM" id="SignalP"/>
    </source>
</evidence>
<protein>
    <submittedName>
        <fullName evidence="3">LRRN4 C-terminal-like protein</fullName>
    </submittedName>
</protein>
<dbReference type="GeneTree" id="ENSGT00940000162696"/>
<reference evidence="3" key="2">
    <citation type="submission" date="2025-09" db="UniProtKB">
        <authorList>
            <consortium name="Ensembl"/>
        </authorList>
    </citation>
    <scope>IDENTIFICATION</scope>
</reference>
<dbReference type="Ensembl" id="ENSHCOT00000002473.1">
    <property type="protein sequence ID" value="ENSHCOP00000021884.1"/>
    <property type="gene ID" value="ENSHCOG00000009090.1"/>
</dbReference>
<keyword evidence="1" id="KW-0812">Transmembrane</keyword>
<feature type="signal peptide" evidence="2">
    <location>
        <begin position="1"/>
        <end position="23"/>
    </location>
</feature>
<dbReference type="Proteomes" id="UP000264820">
    <property type="component" value="Unplaced"/>
</dbReference>
<dbReference type="InterPro" id="IPR013783">
    <property type="entry name" value="Ig-like_fold"/>
</dbReference>
<dbReference type="OrthoDB" id="8824963at2759"/>
<dbReference type="InterPro" id="IPR036116">
    <property type="entry name" value="FN3_sf"/>
</dbReference>
<sequence length="257" mass="28229">MTPLRRNPTVLLLFLSAWPLLHSHLATDAASTSPPITRPRFTFMTGLDADYYEDYDEEDDSPSKRPPEVLATTRMQFLQRELCKFNPCLENQVPCAKLLAETGCLCPGISGVDQPPHSPRLQAMIPIHKGEVEVKWCAPTSVVTQYRVVVEGKDGKTIEFGEDSRQGLVGSLEVGTKVCVEAVNKAGHSMPTEFSCMRYDPPSSSDYEVLVGIIGGGILLLILISSVILWRCCKKRQAKRDSADGLGNPSYSTEGTL</sequence>
<evidence type="ECO:0000256" key="1">
    <source>
        <dbReference type="SAM" id="Phobius"/>
    </source>
</evidence>
<keyword evidence="1" id="KW-0472">Membrane</keyword>
<dbReference type="SUPFAM" id="SSF49265">
    <property type="entry name" value="Fibronectin type III"/>
    <property type="match status" value="1"/>
</dbReference>